<proteinExistence type="predicted"/>
<dbReference type="AlphaFoldDB" id="A0A9P8MJA6"/>
<dbReference type="Proteomes" id="UP000764110">
    <property type="component" value="Unassembled WGS sequence"/>
</dbReference>
<sequence length="69" mass="7326">MGFATAPPAQPTSSPALQAAWDKHYSHNSSTRHPVFFTERLRKSPASLGPWTGGVNNPVAHGCNEALGL</sequence>
<feature type="region of interest" description="Disordered" evidence="1">
    <location>
        <begin position="1"/>
        <end position="21"/>
    </location>
</feature>
<feature type="compositionally biased region" description="Low complexity" evidence="1">
    <location>
        <begin position="1"/>
        <end position="20"/>
    </location>
</feature>
<evidence type="ECO:0000256" key="1">
    <source>
        <dbReference type="SAM" id="MobiDB-lite"/>
    </source>
</evidence>
<name>A0A9P8MJA6_9HYPO</name>
<keyword evidence="3" id="KW-1185">Reference proteome</keyword>
<evidence type="ECO:0000313" key="3">
    <source>
        <dbReference type="Proteomes" id="UP000764110"/>
    </source>
</evidence>
<gene>
    <name evidence="2" type="ORF">MHUMG1_02288</name>
</gene>
<reference evidence="2 3" key="1">
    <citation type="submission" date="2020-07" db="EMBL/GenBank/DDBJ databases">
        <title>Metarhizium humberi genome.</title>
        <authorList>
            <person name="Lysoe E."/>
        </authorList>
    </citation>
    <scope>NUCLEOTIDE SEQUENCE [LARGE SCALE GENOMIC DNA]</scope>
    <source>
        <strain evidence="2 3">ESALQ1638</strain>
    </source>
</reference>
<accession>A0A9P8MJA6</accession>
<protein>
    <submittedName>
        <fullName evidence="2">Uncharacterized protein</fullName>
    </submittedName>
</protein>
<comment type="caution">
    <text evidence="2">The sequence shown here is derived from an EMBL/GenBank/DDBJ whole genome shotgun (WGS) entry which is preliminary data.</text>
</comment>
<evidence type="ECO:0000313" key="2">
    <source>
        <dbReference type="EMBL" id="KAH0599500.1"/>
    </source>
</evidence>
<organism evidence="2 3">
    <name type="scientific">Metarhizium humberi</name>
    <dbReference type="NCBI Taxonomy" id="2596975"/>
    <lineage>
        <taxon>Eukaryota</taxon>
        <taxon>Fungi</taxon>
        <taxon>Dikarya</taxon>
        <taxon>Ascomycota</taxon>
        <taxon>Pezizomycotina</taxon>
        <taxon>Sordariomycetes</taxon>
        <taxon>Hypocreomycetidae</taxon>
        <taxon>Hypocreales</taxon>
        <taxon>Clavicipitaceae</taxon>
        <taxon>Metarhizium</taxon>
    </lineage>
</organism>
<dbReference type="EMBL" id="JACEFI010000003">
    <property type="protein sequence ID" value="KAH0599500.1"/>
    <property type="molecule type" value="Genomic_DNA"/>
</dbReference>